<sequence>MSNMNVEDLVFNTIEQNPQRFENLLTHLGYTKKHTLKKNLTTKEMCEQLGINYSSWRKSDVRNDIRIVRLRDTTVGKNHIYKSKDLDIIERIWKERKR</sequence>
<name>A0A8S5PA51_9CAUD</name>
<evidence type="ECO:0000313" key="1">
    <source>
        <dbReference type="EMBL" id="DAE03544.1"/>
    </source>
</evidence>
<protein>
    <submittedName>
        <fullName evidence="1">Helix-turn-helix domain protein</fullName>
    </submittedName>
</protein>
<reference evidence="1" key="1">
    <citation type="journal article" date="2021" name="Proc. Natl. Acad. Sci. U.S.A.">
        <title>A Catalog of Tens of Thousands of Viruses from Human Metagenomes Reveals Hidden Associations with Chronic Diseases.</title>
        <authorList>
            <person name="Tisza M.J."/>
            <person name="Buck C.B."/>
        </authorList>
    </citation>
    <scope>NUCLEOTIDE SEQUENCE</scope>
    <source>
        <strain evidence="1">CtpoI7</strain>
    </source>
</reference>
<dbReference type="EMBL" id="BK015368">
    <property type="protein sequence ID" value="DAE03544.1"/>
    <property type="molecule type" value="Genomic_DNA"/>
</dbReference>
<proteinExistence type="predicted"/>
<organism evidence="1">
    <name type="scientific">Siphoviridae sp. ctpoI7</name>
    <dbReference type="NCBI Taxonomy" id="2825678"/>
    <lineage>
        <taxon>Viruses</taxon>
        <taxon>Duplodnaviria</taxon>
        <taxon>Heunggongvirae</taxon>
        <taxon>Uroviricota</taxon>
        <taxon>Caudoviricetes</taxon>
    </lineage>
</organism>
<accession>A0A8S5PA51</accession>